<dbReference type="SUPFAM" id="SSF53335">
    <property type="entry name" value="S-adenosyl-L-methionine-dependent methyltransferases"/>
    <property type="match status" value="1"/>
</dbReference>
<dbReference type="Gene3D" id="3.40.50.150">
    <property type="entry name" value="Vaccinia Virus protein VP39"/>
    <property type="match status" value="1"/>
</dbReference>
<comment type="caution">
    <text evidence="1">The sequence shown here is derived from an EMBL/GenBank/DDBJ whole genome shotgun (WGS) entry which is preliminary data.</text>
</comment>
<dbReference type="InterPro" id="IPR029063">
    <property type="entry name" value="SAM-dependent_MTases_sf"/>
</dbReference>
<sequence length="246" mass="28359">MSLFGLIDMAFFHDSIFYNLNSASEVLPRVLQIINCNSILDVGCGLGTWLSVAKNLGISDVLGVDGDYVDRRLLYRYLSNDEFFSHDLSEPLDLRKKFDLGICLEVAEHLPESASDTIVETLIRNTDVILFSAAIPGQGGQNHLNEQWPVYWAEKFSKHGYVFLDIIRPLIWDNPMVDFWYKQNIFIVIKESHELASKFSSSFQSLVHPELYDAKNQIYENRIAYLEKQLNIHPLKRWISQIISKK</sequence>
<reference evidence="1 2" key="1">
    <citation type="submission" date="2019-03" db="EMBL/GenBank/DDBJ databases">
        <title>Algoriphagus aquimaris sp. nov., isolated form marine sediment in Pohang, Korea.</title>
        <authorList>
            <person name="Kim J."/>
            <person name="Yoon S.-H."/>
            <person name="Lee S.-S."/>
        </authorList>
    </citation>
    <scope>NUCLEOTIDE SEQUENCE [LARGE SCALE GENOMIC DNA]</scope>
    <source>
        <strain evidence="1 2">F21</strain>
    </source>
</reference>
<organism evidence="1 2">
    <name type="scientific">Algoriphagus formosus</name>
    <dbReference type="NCBI Taxonomy" id="2007308"/>
    <lineage>
        <taxon>Bacteria</taxon>
        <taxon>Pseudomonadati</taxon>
        <taxon>Bacteroidota</taxon>
        <taxon>Cytophagia</taxon>
        <taxon>Cytophagales</taxon>
        <taxon>Cyclobacteriaceae</taxon>
        <taxon>Algoriphagus</taxon>
    </lineage>
</organism>
<dbReference type="Pfam" id="PF13489">
    <property type="entry name" value="Methyltransf_23"/>
    <property type="match status" value="1"/>
</dbReference>
<dbReference type="GO" id="GO:0032259">
    <property type="term" value="P:methylation"/>
    <property type="evidence" value="ECO:0007669"/>
    <property type="project" value="UniProtKB-KW"/>
</dbReference>
<evidence type="ECO:0000313" key="2">
    <source>
        <dbReference type="Proteomes" id="UP000295438"/>
    </source>
</evidence>
<evidence type="ECO:0000313" key="1">
    <source>
        <dbReference type="EMBL" id="TDK43320.1"/>
    </source>
</evidence>
<proteinExistence type="predicted"/>
<keyword evidence="1" id="KW-0808">Transferase</keyword>
<dbReference type="RefSeq" id="WP_133391036.1">
    <property type="nucleotide sequence ID" value="NZ_SMUW01000035.1"/>
</dbReference>
<name>A0A4R5UVM9_9BACT</name>
<dbReference type="Proteomes" id="UP000295438">
    <property type="component" value="Unassembled WGS sequence"/>
</dbReference>
<dbReference type="AlphaFoldDB" id="A0A4R5UVM9"/>
<keyword evidence="2" id="KW-1185">Reference proteome</keyword>
<protein>
    <submittedName>
        <fullName evidence="1">Methyltransferase domain-containing protein</fullName>
    </submittedName>
</protein>
<keyword evidence="1" id="KW-0489">Methyltransferase</keyword>
<dbReference type="EMBL" id="SMUW01000035">
    <property type="protein sequence ID" value="TDK43320.1"/>
    <property type="molecule type" value="Genomic_DNA"/>
</dbReference>
<dbReference type="CDD" id="cd02440">
    <property type="entry name" value="AdoMet_MTases"/>
    <property type="match status" value="1"/>
</dbReference>
<accession>A0A4R5UVM9</accession>
<dbReference type="GO" id="GO:0008168">
    <property type="term" value="F:methyltransferase activity"/>
    <property type="evidence" value="ECO:0007669"/>
    <property type="project" value="UniProtKB-KW"/>
</dbReference>
<gene>
    <name evidence="1" type="ORF">E1898_11965</name>
</gene>